<evidence type="ECO:0000313" key="4">
    <source>
        <dbReference type="Proteomes" id="UP000585272"/>
    </source>
</evidence>
<evidence type="ECO:0000256" key="2">
    <source>
        <dbReference type="ARBA" id="ARBA00023002"/>
    </source>
</evidence>
<comment type="caution">
    <text evidence="3">The sequence shown here is derived from an EMBL/GenBank/DDBJ whole genome shotgun (WGS) entry which is preliminary data.</text>
</comment>
<protein>
    <submittedName>
        <fullName evidence="3">Meso-butanediol dehydrogenase/(S,S)-butanediol dehydrogenase/diacetyl reductase</fullName>
        <ecNumber evidence="3">1.1.1.-</ecNumber>
        <ecNumber evidence="3">1.1.1.304</ecNumber>
        <ecNumber evidence="3">1.1.1.76</ecNumber>
    </submittedName>
</protein>
<dbReference type="EC" id="1.1.1.304" evidence="3"/>
<dbReference type="InterPro" id="IPR050259">
    <property type="entry name" value="SDR"/>
</dbReference>
<keyword evidence="2 3" id="KW-0560">Oxidoreductase</keyword>
<sequence>MSPVAIVTGAGRGIGRAIAQRLARDGFAVAVADLDAAAGEAVAAAIAAGGGRALAHPVDVADADSVRALVAATTERLGPLDAMVANAGIAHVAPLAEATAADLEALFRVNVVGTLHSIQQAAAAMGEHGRGGRIVVASSVTGRQGMPLLGLYSATKFAIVGLVQAAARELAPAGITVNAYCPGVVETPMNDGVSAGLDAQLGVAPGVAVSEFAKTIALGRLAQPDEIAGLAAFLASNDARYMTGQSIAIDGGLVFV</sequence>
<dbReference type="PRINTS" id="PR00081">
    <property type="entry name" value="GDHRDH"/>
</dbReference>
<name>A0A840ICA2_9ACTN</name>
<dbReference type="PRINTS" id="PR00080">
    <property type="entry name" value="SDRFAMILY"/>
</dbReference>
<keyword evidence="4" id="KW-1185">Reference proteome</keyword>
<dbReference type="PROSITE" id="PS00061">
    <property type="entry name" value="ADH_SHORT"/>
    <property type="match status" value="1"/>
</dbReference>
<comment type="similarity">
    <text evidence="1">Belongs to the short-chain dehydrogenases/reductases (SDR) family.</text>
</comment>
<dbReference type="InterPro" id="IPR020904">
    <property type="entry name" value="Sc_DH/Rdtase_CS"/>
</dbReference>
<accession>A0A840ICA2</accession>
<dbReference type="GO" id="GO:0032787">
    <property type="term" value="P:monocarboxylic acid metabolic process"/>
    <property type="evidence" value="ECO:0007669"/>
    <property type="project" value="UniProtKB-ARBA"/>
</dbReference>
<dbReference type="GO" id="GO:0047512">
    <property type="term" value="F:(S,S)-butanediol dehydrogenase activity"/>
    <property type="evidence" value="ECO:0007669"/>
    <property type="project" value="UniProtKB-EC"/>
</dbReference>
<gene>
    <name evidence="3" type="ORF">BDZ31_001297</name>
</gene>
<dbReference type="InterPro" id="IPR002347">
    <property type="entry name" value="SDR_fam"/>
</dbReference>
<dbReference type="SUPFAM" id="SSF51735">
    <property type="entry name" value="NAD(P)-binding Rossmann-fold domains"/>
    <property type="match status" value="1"/>
</dbReference>
<organism evidence="3 4">
    <name type="scientific">Conexibacter arvalis</name>
    <dbReference type="NCBI Taxonomy" id="912552"/>
    <lineage>
        <taxon>Bacteria</taxon>
        <taxon>Bacillati</taxon>
        <taxon>Actinomycetota</taxon>
        <taxon>Thermoleophilia</taxon>
        <taxon>Solirubrobacterales</taxon>
        <taxon>Conexibacteraceae</taxon>
        <taxon>Conexibacter</taxon>
    </lineage>
</organism>
<evidence type="ECO:0000313" key="3">
    <source>
        <dbReference type="EMBL" id="MBB4661724.1"/>
    </source>
</evidence>
<dbReference type="RefSeq" id="WP_183340130.1">
    <property type="nucleotide sequence ID" value="NZ_JACHNU010000001.1"/>
</dbReference>
<proteinExistence type="inferred from homology"/>
<dbReference type="PANTHER" id="PTHR42879:SF2">
    <property type="entry name" value="3-OXOACYL-[ACYL-CARRIER-PROTEIN] REDUCTASE FABG"/>
    <property type="match status" value="1"/>
</dbReference>
<dbReference type="PANTHER" id="PTHR42879">
    <property type="entry name" value="3-OXOACYL-(ACYL-CARRIER-PROTEIN) REDUCTASE"/>
    <property type="match status" value="1"/>
</dbReference>
<dbReference type="FunFam" id="3.40.50.720:FF:000084">
    <property type="entry name" value="Short-chain dehydrogenase reductase"/>
    <property type="match status" value="1"/>
</dbReference>
<dbReference type="EC" id="1.1.1.-" evidence="3"/>
<dbReference type="Pfam" id="PF13561">
    <property type="entry name" value="adh_short_C2"/>
    <property type="match status" value="1"/>
</dbReference>
<dbReference type="AlphaFoldDB" id="A0A840ICA2"/>
<dbReference type="EC" id="1.1.1.76" evidence="3"/>
<dbReference type="EMBL" id="JACHNU010000001">
    <property type="protein sequence ID" value="MBB4661724.1"/>
    <property type="molecule type" value="Genomic_DNA"/>
</dbReference>
<dbReference type="InterPro" id="IPR036291">
    <property type="entry name" value="NAD(P)-bd_dom_sf"/>
</dbReference>
<evidence type="ECO:0000256" key="1">
    <source>
        <dbReference type="ARBA" id="ARBA00006484"/>
    </source>
</evidence>
<dbReference type="Proteomes" id="UP000585272">
    <property type="component" value="Unassembled WGS sequence"/>
</dbReference>
<dbReference type="Gene3D" id="3.40.50.720">
    <property type="entry name" value="NAD(P)-binding Rossmann-like Domain"/>
    <property type="match status" value="1"/>
</dbReference>
<dbReference type="GO" id="GO:0052588">
    <property type="term" value="F:diacetyl reductase ((S)-acetoin forming) (NAD+) activity"/>
    <property type="evidence" value="ECO:0007669"/>
    <property type="project" value="UniProtKB-EC"/>
</dbReference>
<reference evidence="3 4" key="1">
    <citation type="submission" date="2020-08" db="EMBL/GenBank/DDBJ databases">
        <title>Genomic Encyclopedia of Archaeal and Bacterial Type Strains, Phase II (KMG-II): from individual species to whole genera.</title>
        <authorList>
            <person name="Goeker M."/>
        </authorList>
    </citation>
    <scope>NUCLEOTIDE SEQUENCE [LARGE SCALE GENOMIC DNA]</scope>
    <source>
        <strain evidence="3 4">DSM 23288</strain>
    </source>
</reference>